<accession>A0A812SP73</accession>
<dbReference type="SMART" id="SM00028">
    <property type="entry name" value="TPR"/>
    <property type="match status" value="5"/>
</dbReference>
<evidence type="ECO:0000256" key="1">
    <source>
        <dbReference type="ARBA" id="ARBA00022737"/>
    </source>
</evidence>
<evidence type="ECO:0000313" key="4">
    <source>
        <dbReference type="EMBL" id="CAE7484715.1"/>
    </source>
</evidence>
<dbReference type="OrthoDB" id="410679at2759"/>
<dbReference type="SUPFAM" id="SSF48452">
    <property type="entry name" value="TPR-like"/>
    <property type="match status" value="2"/>
</dbReference>
<sequence length="594" mass="66118">MDVASTEQGDCLNGVSSFHLRTDFVDQILESGCTRNDSFYVIEPVVIRARSRNVLCPRTQKMGSSYVDSLTGAEHVGRSDYMLSYSWGYEVGDVVAALSNHCDSEHHDHKGTYYWICCLCINQHRVVEVRERGEEVPFEDFRSEFRSRVHGIGRVLALMSPWDKPVYVTRAWCVFELFTALSEESCKLTVVMPPSEVQRFCSSISEGAFTSYLWFALEQLDLRTAEASVASDKEMILQAAQNSVGLDELNQVVRQKLLSWLAGAACTECRDQLSRGCLVGDAAATTVSETANLLHRLGRFDDAYKLLSASRDAAFTTGDAGTIEKANLWRVTGKNYDYLGQNGEAADAFHRASEMLRLLGQLESHDGAAVLTCIAANLQEMGRVEESLTNYRKAWEIRQACGSERSLDASDLLAMMGVAECRLGSGEGLKHAQEAKDLRIQLGQLNNPHGAYVLQQLGVCYFMLGDFQAALDEFEASKDILQKTSSLQTPQGASVVQRAARCFCKLGDFRRELELLWQARKLLEDANQLHSKSGVLVLLDLGSALLDCQQDDEAKKVLELAERICTENRIGSTLSELVQDRLKVLRKTRYCIVS</sequence>
<gene>
    <name evidence="4" type="ORF">SNAT2548_LOCUS27196</name>
</gene>
<dbReference type="InterPro" id="IPR011990">
    <property type="entry name" value="TPR-like_helical_dom_sf"/>
</dbReference>
<dbReference type="AlphaFoldDB" id="A0A812SP73"/>
<evidence type="ECO:0000256" key="3">
    <source>
        <dbReference type="PROSITE-ProRule" id="PRU00339"/>
    </source>
</evidence>
<proteinExistence type="predicted"/>
<evidence type="ECO:0000313" key="5">
    <source>
        <dbReference type="Proteomes" id="UP000604046"/>
    </source>
</evidence>
<feature type="repeat" description="TPR" evidence="3">
    <location>
        <begin position="451"/>
        <end position="484"/>
    </location>
</feature>
<protein>
    <submittedName>
        <fullName evidence="4">Uncharacterized protein</fullName>
    </submittedName>
</protein>
<keyword evidence="1" id="KW-0677">Repeat</keyword>
<keyword evidence="2 3" id="KW-0802">TPR repeat</keyword>
<keyword evidence="5" id="KW-1185">Reference proteome</keyword>
<name>A0A812SP73_9DINO</name>
<dbReference type="InterPro" id="IPR019734">
    <property type="entry name" value="TPR_rpt"/>
</dbReference>
<comment type="caution">
    <text evidence="4">The sequence shown here is derived from an EMBL/GenBank/DDBJ whole genome shotgun (WGS) entry which is preliminary data.</text>
</comment>
<reference evidence="4" key="1">
    <citation type="submission" date="2021-02" db="EMBL/GenBank/DDBJ databases">
        <authorList>
            <person name="Dougan E. K."/>
            <person name="Rhodes N."/>
            <person name="Thang M."/>
            <person name="Chan C."/>
        </authorList>
    </citation>
    <scope>NUCLEOTIDE SEQUENCE</scope>
</reference>
<evidence type="ECO:0000256" key="2">
    <source>
        <dbReference type="ARBA" id="ARBA00022803"/>
    </source>
</evidence>
<dbReference type="PROSITE" id="PS50005">
    <property type="entry name" value="TPR"/>
    <property type="match status" value="1"/>
</dbReference>
<dbReference type="PANTHER" id="PTHR45641">
    <property type="entry name" value="TETRATRICOPEPTIDE REPEAT PROTEIN (AFU_ORTHOLOGUE AFUA_6G03870)"/>
    <property type="match status" value="1"/>
</dbReference>
<dbReference type="Proteomes" id="UP000604046">
    <property type="component" value="Unassembled WGS sequence"/>
</dbReference>
<dbReference type="PANTHER" id="PTHR45641:SF19">
    <property type="entry name" value="NEPHROCYSTIN-3"/>
    <property type="match status" value="1"/>
</dbReference>
<dbReference type="EMBL" id="CAJNDS010002459">
    <property type="protein sequence ID" value="CAE7484715.1"/>
    <property type="molecule type" value="Genomic_DNA"/>
</dbReference>
<dbReference type="Gene3D" id="1.25.40.10">
    <property type="entry name" value="Tetratricopeptide repeat domain"/>
    <property type="match status" value="2"/>
</dbReference>
<organism evidence="4 5">
    <name type="scientific">Symbiodinium natans</name>
    <dbReference type="NCBI Taxonomy" id="878477"/>
    <lineage>
        <taxon>Eukaryota</taxon>
        <taxon>Sar</taxon>
        <taxon>Alveolata</taxon>
        <taxon>Dinophyceae</taxon>
        <taxon>Suessiales</taxon>
        <taxon>Symbiodiniaceae</taxon>
        <taxon>Symbiodinium</taxon>
    </lineage>
</organism>